<comment type="similarity">
    <text evidence="1">Belongs to the ATP-dependent AMP-binding enzyme family.</text>
</comment>
<keyword evidence="6" id="KW-1185">Reference proteome</keyword>
<dbReference type="EMBL" id="JACHLZ010000001">
    <property type="protein sequence ID" value="MBB5832295.1"/>
    <property type="molecule type" value="Genomic_DNA"/>
</dbReference>
<evidence type="ECO:0000313" key="6">
    <source>
        <dbReference type="Proteomes" id="UP000588158"/>
    </source>
</evidence>
<sequence>MFNLSVVLEDSARTVPDTPAVVLGETVLTYAQVDAAANRVAHLLVELGVEPGDRVALSCPNLPQFPIVYFGILKAGAVVVPLNVLNKPREITYYLDDTDAKVLFAFEGTEELPIGRFVVEGAQAAARPPQVVLMTADPSAESPYEGVPTLAGAVADKPAAFPTVLRAENDTAVVLYTSGTTGRPKGAELSHSNQLMNALTCNRLFGTKPGEDTHLVALPLFHTFGATVNMNAGFSMGATLVMIPRFDPQQALDLLLRHRVTFFAGVPTMWWALLRLLTGGAKADGLAEHLRLGVSGGASLPVEILRGVKEALGISIMEGYGLSETSPVASFSLADRPRPGSIGLPIWGVEMDLIDPADPDWARVTEEGAIGEIIVRGHNIMTGYLGRPEDTAAVIRDGWFRTGDLGRRDVEGFYYVVDRSKDMIVRGGFNVYPREVEEALLSHEQVSLAAVVGVPDERLGEEIVAHLILADGATITADELKDWAKSQMADYKYPRRIVIAEQLPMTSTGKILKRELR</sequence>
<dbReference type="Gene3D" id="3.40.50.12780">
    <property type="entry name" value="N-terminal domain of ligase-like"/>
    <property type="match status" value="1"/>
</dbReference>
<feature type="domain" description="AMP-dependent synthetase/ligase" evidence="3">
    <location>
        <begin position="8"/>
        <end position="385"/>
    </location>
</feature>
<dbReference type="InterPro" id="IPR045851">
    <property type="entry name" value="AMP-bd_C_sf"/>
</dbReference>
<keyword evidence="2 5" id="KW-0436">Ligase</keyword>
<dbReference type="SUPFAM" id="SSF56801">
    <property type="entry name" value="Acetyl-CoA synthetase-like"/>
    <property type="match status" value="1"/>
</dbReference>
<dbReference type="PANTHER" id="PTHR43767">
    <property type="entry name" value="LONG-CHAIN-FATTY-ACID--COA LIGASE"/>
    <property type="match status" value="1"/>
</dbReference>
<evidence type="ECO:0000256" key="2">
    <source>
        <dbReference type="ARBA" id="ARBA00022598"/>
    </source>
</evidence>
<dbReference type="InterPro" id="IPR000873">
    <property type="entry name" value="AMP-dep_synth/lig_dom"/>
</dbReference>
<name>A0A841AG40_9MICO</name>
<gene>
    <name evidence="5" type="ORF">HNR70_002108</name>
</gene>
<dbReference type="Pfam" id="PF13193">
    <property type="entry name" value="AMP-binding_C"/>
    <property type="match status" value="1"/>
</dbReference>
<evidence type="ECO:0000259" key="3">
    <source>
        <dbReference type="Pfam" id="PF00501"/>
    </source>
</evidence>
<protein>
    <submittedName>
        <fullName evidence="5">Long-chain acyl-CoA synthetase</fullName>
        <ecNumber evidence="5">6.2.1.3</ecNumber>
    </submittedName>
</protein>
<dbReference type="AlphaFoldDB" id="A0A841AG40"/>
<dbReference type="Pfam" id="PF00501">
    <property type="entry name" value="AMP-binding"/>
    <property type="match status" value="1"/>
</dbReference>
<dbReference type="InterPro" id="IPR020845">
    <property type="entry name" value="AMP-binding_CS"/>
</dbReference>
<evidence type="ECO:0000313" key="5">
    <source>
        <dbReference type="EMBL" id="MBB5832295.1"/>
    </source>
</evidence>
<dbReference type="GO" id="GO:0004467">
    <property type="term" value="F:long-chain fatty acid-CoA ligase activity"/>
    <property type="evidence" value="ECO:0007669"/>
    <property type="project" value="UniProtKB-EC"/>
</dbReference>
<accession>A0A841AG40</accession>
<dbReference type="PANTHER" id="PTHR43767:SF12">
    <property type="entry name" value="AMP-DEPENDENT SYNTHETASE AND LIGASE"/>
    <property type="match status" value="1"/>
</dbReference>
<dbReference type="InterPro" id="IPR025110">
    <property type="entry name" value="AMP-bd_C"/>
</dbReference>
<dbReference type="InterPro" id="IPR050237">
    <property type="entry name" value="ATP-dep_AMP-bd_enzyme"/>
</dbReference>
<evidence type="ECO:0000256" key="1">
    <source>
        <dbReference type="ARBA" id="ARBA00006432"/>
    </source>
</evidence>
<dbReference type="PROSITE" id="PS00455">
    <property type="entry name" value="AMP_BINDING"/>
    <property type="match status" value="1"/>
</dbReference>
<dbReference type="EC" id="6.2.1.3" evidence="5"/>
<dbReference type="CDD" id="cd05936">
    <property type="entry name" value="FC-FACS_FadD_like"/>
    <property type="match status" value="1"/>
</dbReference>
<comment type="caution">
    <text evidence="5">The sequence shown here is derived from an EMBL/GenBank/DDBJ whole genome shotgun (WGS) entry which is preliminary data.</text>
</comment>
<dbReference type="RefSeq" id="WP_184325646.1">
    <property type="nucleotide sequence ID" value="NZ_JACHLZ010000001.1"/>
</dbReference>
<reference evidence="5 6" key="1">
    <citation type="submission" date="2020-08" db="EMBL/GenBank/DDBJ databases">
        <title>Sequencing the genomes of 1000 actinobacteria strains.</title>
        <authorList>
            <person name="Klenk H.-P."/>
        </authorList>
    </citation>
    <scope>NUCLEOTIDE SEQUENCE [LARGE SCALE GENOMIC DNA]</scope>
    <source>
        <strain evidence="5 6">DSM 28796</strain>
    </source>
</reference>
<organism evidence="5 6">
    <name type="scientific">Brachybacterium aquaticum</name>
    <dbReference type="NCBI Taxonomy" id="1432564"/>
    <lineage>
        <taxon>Bacteria</taxon>
        <taxon>Bacillati</taxon>
        <taxon>Actinomycetota</taxon>
        <taxon>Actinomycetes</taxon>
        <taxon>Micrococcales</taxon>
        <taxon>Dermabacteraceae</taxon>
        <taxon>Brachybacterium</taxon>
    </lineage>
</organism>
<dbReference type="Proteomes" id="UP000588158">
    <property type="component" value="Unassembled WGS sequence"/>
</dbReference>
<feature type="domain" description="AMP-binding enzyme C-terminal" evidence="4">
    <location>
        <begin position="435"/>
        <end position="510"/>
    </location>
</feature>
<dbReference type="FunFam" id="3.30.300.30:FF:000008">
    <property type="entry name" value="2,3-dihydroxybenzoate-AMP ligase"/>
    <property type="match status" value="1"/>
</dbReference>
<proteinExistence type="inferred from homology"/>
<evidence type="ECO:0000259" key="4">
    <source>
        <dbReference type="Pfam" id="PF13193"/>
    </source>
</evidence>
<dbReference type="InterPro" id="IPR042099">
    <property type="entry name" value="ANL_N_sf"/>
</dbReference>
<dbReference type="Gene3D" id="3.30.300.30">
    <property type="match status" value="1"/>
</dbReference>